<feature type="region of interest" description="Disordered" evidence="1">
    <location>
        <begin position="1"/>
        <end position="50"/>
    </location>
</feature>
<dbReference type="Gene3D" id="1.25.40.880">
    <property type="entry name" value="Alkyl sulfatase, dimerisation domain"/>
    <property type="match status" value="1"/>
</dbReference>
<dbReference type="AlphaFoldDB" id="A0A1Y0EKW9"/>
<evidence type="ECO:0000256" key="1">
    <source>
        <dbReference type="SAM" id="MobiDB-lite"/>
    </source>
</evidence>
<name>A0A1Y0EKW9_9BURK</name>
<dbReference type="InterPro" id="IPR029228">
    <property type="entry name" value="Alkyl_sulf_dimr"/>
</dbReference>
<dbReference type="InterPro" id="IPR001279">
    <property type="entry name" value="Metallo-B-lactamas"/>
</dbReference>
<gene>
    <name evidence="3" type="ORF">CCO03_05920</name>
</gene>
<keyword evidence="4" id="KW-1185">Reference proteome</keyword>
<dbReference type="PANTHER" id="PTHR43223">
    <property type="entry name" value="ALKYL/ARYL-SULFATASE"/>
    <property type="match status" value="1"/>
</dbReference>
<dbReference type="RefSeq" id="WP_087278519.1">
    <property type="nucleotide sequence ID" value="NZ_CP021455.1"/>
</dbReference>
<organism evidence="3 4">
    <name type="scientific">Comamonas serinivorans</name>
    <dbReference type="NCBI Taxonomy" id="1082851"/>
    <lineage>
        <taxon>Bacteria</taxon>
        <taxon>Pseudomonadati</taxon>
        <taxon>Pseudomonadota</taxon>
        <taxon>Betaproteobacteria</taxon>
        <taxon>Burkholderiales</taxon>
        <taxon>Comamonadaceae</taxon>
        <taxon>Comamonas</taxon>
    </lineage>
</organism>
<dbReference type="Proteomes" id="UP000196138">
    <property type="component" value="Chromosome"/>
</dbReference>
<dbReference type="EMBL" id="CP021455">
    <property type="protein sequence ID" value="ARU04275.1"/>
    <property type="molecule type" value="Genomic_DNA"/>
</dbReference>
<sequence>MTTASHPPTSQPPQRSPYAAAPTTAAQPALQETPVREPREDSPLVGKGPRIEAVDTGLHVLRGQGNSFVIELDEGLVIVDAGPGGKVTAGMIEAVRHISDAPVHAICYSHGHLGYNAGVPQWLAHAQARGEPAPRLIAHANVPRRYARYDETGALQRRMAEIQFRQPHGFFDRHLHNTRPTETFEHRLTLGQGVRRAELLWAPSETDDAIAVWLPEQKVLYGGPALIDSIPNVGTPFRTMRDAVRWADTLERLAGLGAELALREFGPPIVGAEQVRQVLGHTAQALRWLRAEVVQRMNDGMGEREVLASMAYPPELFDVDWMKPTYGDPSYIVRDIYRSENGWWDRNPTSLHPASPQAVAEAQAAAITDKAAVIAQAQALAERGEHQLALHVIDLLATAQGDDSALAEARRLKAQWLRERARQVRSYVSRSLYQVCADRIEGGQAQAFGIR</sequence>
<evidence type="ECO:0000259" key="2">
    <source>
        <dbReference type="SMART" id="SM00849"/>
    </source>
</evidence>
<dbReference type="Gene3D" id="3.60.15.30">
    <property type="entry name" value="Metallo-beta-lactamase domain"/>
    <property type="match status" value="1"/>
</dbReference>
<dbReference type="InterPro" id="IPR052195">
    <property type="entry name" value="Bact_Alkyl/Aryl-Sulfatase"/>
</dbReference>
<reference evidence="3 4" key="1">
    <citation type="submission" date="2017-05" db="EMBL/GenBank/DDBJ databases">
        <authorList>
            <person name="Song R."/>
            <person name="Chenine A.L."/>
            <person name="Ruprecht R.M."/>
        </authorList>
    </citation>
    <scope>NUCLEOTIDE SEQUENCE [LARGE SCALE GENOMIC DNA]</scope>
    <source>
        <strain evidence="3 4">DSM 26136</strain>
    </source>
</reference>
<dbReference type="Pfam" id="PF00753">
    <property type="entry name" value="Lactamase_B"/>
    <property type="match status" value="1"/>
</dbReference>
<dbReference type="OrthoDB" id="9815874at2"/>
<dbReference type="KEGG" id="cser:CCO03_05920"/>
<feature type="domain" description="Metallo-beta-lactamase" evidence="2">
    <location>
        <begin position="64"/>
        <end position="269"/>
    </location>
</feature>
<evidence type="ECO:0000313" key="4">
    <source>
        <dbReference type="Proteomes" id="UP000196138"/>
    </source>
</evidence>
<dbReference type="SMART" id="SM00849">
    <property type="entry name" value="Lactamase_B"/>
    <property type="match status" value="1"/>
</dbReference>
<dbReference type="Pfam" id="PF14863">
    <property type="entry name" value="Alkyl_sulf_dimr"/>
    <property type="match status" value="1"/>
</dbReference>
<accession>A0A1Y0EKW9</accession>
<dbReference type="InterPro" id="IPR036866">
    <property type="entry name" value="RibonucZ/Hydroxyglut_hydro"/>
</dbReference>
<evidence type="ECO:0000313" key="3">
    <source>
        <dbReference type="EMBL" id="ARU04275.1"/>
    </source>
</evidence>
<feature type="compositionally biased region" description="Low complexity" evidence="1">
    <location>
        <begin position="19"/>
        <end position="29"/>
    </location>
</feature>
<dbReference type="PANTHER" id="PTHR43223:SF2">
    <property type="entry name" value="METALLO-BETA-LACTAMASE DOMAIN-CONTAINING PROTEIN"/>
    <property type="match status" value="1"/>
</dbReference>
<dbReference type="SUPFAM" id="SSF56281">
    <property type="entry name" value="Metallo-hydrolase/oxidoreductase"/>
    <property type="match status" value="1"/>
</dbReference>
<proteinExistence type="predicted"/>
<protein>
    <submittedName>
        <fullName evidence="3">Alkyl sulfatase</fullName>
    </submittedName>
</protein>
<dbReference type="GO" id="GO:0046983">
    <property type="term" value="F:protein dimerization activity"/>
    <property type="evidence" value="ECO:0007669"/>
    <property type="project" value="InterPro"/>
</dbReference>
<dbReference type="InterPro" id="IPR038536">
    <property type="entry name" value="Alkyl/aryl-sulf_dimr_sf"/>
</dbReference>